<dbReference type="Gene3D" id="1.10.1220.10">
    <property type="entry name" value="Met repressor-like"/>
    <property type="match status" value="1"/>
</dbReference>
<dbReference type="STRING" id="1497020.DO97_02375"/>
<dbReference type="OrthoDB" id="73061at2"/>
<dbReference type="EMBL" id="JJML01000015">
    <property type="protein sequence ID" value="KGF73175.1"/>
    <property type="molecule type" value="Genomic_DNA"/>
</dbReference>
<organism evidence="1 3">
    <name type="scientific">Neosynechococcus sphagnicola sy1</name>
    <dbReference type="NCBI Taxonomy" id="1497020"/>
    <lineage>
        <taxon>Bacteria</taxon>
        <taxon>Bacillati</taxon>
        <taxon>Cyanobacteriota</taxon>
        <taxon>Cyanophyceae</taxon>
        <taxon>Neosynechococcales</taxon>
        <taxon>Neosynechococcaceae</taxon>
        <taxon>Neosynechococcus</taxon>
    </lineage>
</organism>
<evidence type="ECO:0008006" key="4">
    <source>
        <dbReference type="Google" id="ProtNLM"/>
    </source>
</evidence>
<dbReference type="AlphaFoldDB" id="A0A098TKD0"/>
<dbReference type="InterPro" id="IPR013321">
    <property type="entry name" value="Arc_rbn_hlx_hlx"/>
</dbReference>
<dbReference type="InterPro" id="IPR010985">
    <property type="entry name" value="Ribbon_hlx_hlx"/>
</dbReference>
<dbReference type="SUPFAM" id="SSF47598">
    <property type="entry name" value="Ribbon-helix-helix"/>
    <property type="match status" value="1"/>
</dbReference>
<reference evidence="1 3" key="1">
    <citation type="journal article" date="2014" name="Mol. Ecol.">
        <title>Evolution of Synechococcus.</title>
        <authorList>
            <person name="Dvorak P."/>
            <person name="Casamatta D."/>
            <person name="Hasler P."/>
            <person name="Poulickova A."/>
            <person name="Ondrej V."/>
            <person name="Sanges R."/>
        </authorList>
    </citation>
    <scope>NUCLEOTIDE SEQUENCE [LARGE SCALE GENOMIC DNA]</scope>
    <source>
        <strain evidence="1 3">CAUP A 1101</strain>
    </source>
</reference>
<dbReference type="GO" id="GO:0006355">
    <property type="term" value="P:regulation of DNA-templated transcription"/>
    <property type="evidence" value="ECO:0007669"/>
    <property type="project" value="InterPro"/>
</dbReference>
<accession>A0A098TKD0</accession>
<dbReference type="CDD" id="cd21631">
    <property type="entry name" value="RHH_CopG_NikR-like"/>
    <property type="match status" value="1"/>
</dbReference>
<comment type="caution">
    <text evidence="1">The sequence shown here is derived from an EMBL/GenBank/DDBJ whole genome shotgun (WGS) entry which is preliminary data.</text>
</comment>
<gene>
    <name evidence="2" type="ORF">DO97_02375</name>
    <name evidence="1" type="ORF">DO97_09295</name>
</gene>
<protein>
    <recommendedName>
        <fullName evidence="4">ChpI protein</fullName>
    </recommendedName>
</protein>
<name>A0A098TKD0_9CYAN</name>
<proteinExistence type="predicted"/>
<keyword evidence="3" id="KW-1185">Reference proteome</keyword>
<sequence>MKTAISLPDSVFDEAEALAQQLGLSRSELYTKALQAYLKKYNRNQILHKLNQVYSQESSELDPTIAKMQYMSLPREDW</sequence>
<evidence type="ECO:0000313" key="2">
    <source>
        <dbReference type="EMBL" id="KGF73175.1"/>
    </source>
</evidence>
<evidence type="ECO:0000313" key="3">
    <source>
        <dbReference type="Proteomes" id="UP000030170"/>
    </source>
</evidence>
<dbReference type="Proteomes" id="UP000030170">
    <property type="component" value="Unassembled WGS sequence"/>
</dbReference>
<dbReference type="EMBL" id="JJML01000029">
    <property type="protein sequence ID" value="KGF72302.1"/>
    <property type="molecule type" value="Genomic_DNA"/>
</dbReference>
<dbReference type="RefSeq" id="WP_036532085.1">
    <property type="nucleotide sequence ID" value="NZ_JJML01000015.1"/>
</dbReference>
<evidence type="ECO:0000313" key="1">
    <source>
        <dbReference type="EMBL" id="KGF72302.1"/>
    </source>
</evidence>